<dbReference type="PANTHER" id="PTHR43752:SF2">
    <property type="entry name" value="BNR_ASP-BOX REPEAT FAMILY PROTEIN"/>
    <property type="match status" value="1"/>
</dbReference>
<proteinExistence type="predicted"/>
<keyword evidence="4" id="KW-1185">Reference proteome</keyword>
<gene>
    <name evidence="3" type="ORF">SAMN05660461_3871</name>
</gene>
<dbReference type="CDD" id="cd15482">
    <property type="entry name" value="Sialidase_non-viral"/>
    <property type="match status" value="1"/>
</dbReference>
<dbReference type="PROSITE" id="PS51257">
    <property type="entry name" value="PROKAR_LIPOPROTEIN"/>
    <property type="match status" value="1"/>
</dbReference>
<dbReference type="PANTHER" id="PTHR43752">
    <property type="entry name" value="BNR/ASP-BOX REPEAT FAMILY PROTEIN"/>
    <property type="match status" value="1"/>
</dbReference>
<dbReference type="EMBL" id="FUZZ01000003">
    <property type="protein sequence ID" value="SKD07913.1"/>
    <property type="molecule type" value="Genomic_DNA"/>
</dbReference>
<evidence type="ECO:0000313" key="4">
    <source>
        <dbReference type="Proteomes" id="UP000190166"/>
    </source>
</evidence>
<feature type="transmembrane region" description="Helical" evidence="1">
    <location>
        <begin position="7"/>
        <end position="26"/>
    </location>
</feature>
<feature type="domain" description="Sialidase" evidence="2">
    <location>
        <begin position="76"/>
        <end position="347"/>
    </location>
</feature>
<sequence>MLFYTRVQTQFAFTAIVTCLIFILLGCKKEDPLESYDPSVKSVTIIYDTQDPIYNKKVWQGIPTIELLPNKEIWTAWYSGGNGEEIGNYIVMAKSMDDGVTWKKNVVIVQPNAGYRVFDPCLWVDNEHNKLHLYWAQCFRKSWDGVGGVWNIERDVSGITWSSPKRLANGVMMNKPTLINKEVVYPIAYWNKVYDFMQAPQHPEEAGVNVYRSQSDSLLFIGKIGIDKTYEEVSEHQIVELKDGRLWALIRSKRGIYESYSADTGRTWEQAQFFKRCGPAACSRFHIRKLSSGRLILIMNNSRERTNLTAFLSADDGKTWPYKMLIDDRNEVSYPDASEDKDGTIYVVYDRERYKAKEILMVKLTEKMIIDSSNIRKPQIKKVLIDN</sequence>
<dbReference type="RefSeq" id="WP_079471154.1">
    <property type="nucleotide sequence ID" value="NZ_FUZZ01000003.1"/>
</dbReference>
<dbReference type="STRING" id="393003.SAMN05660461_3871"/>
<keyword evidence="1" id="KW-1133">Transmembrane helix</keyword>
<organism evidence="3 4">
    <name type="scientific">Chitinophaga ginsengisegetis</name>
    <dbReference type="NCBI Taxonomy" id="393003"/>
    <lineage>
        <taxon>Bacteria</taxon>
        <taxon>Pseudomonadati</taxon>
        <taxon>Bacteroidota</taxon>
        <taxon>Chitinophagia</taxon>
        <taxon>Chitinophagales</taxon>
        <taxon>Chitinophagaceae</taxon>
        <taxon>Chitinophaga</taxon>
    </lineage>
</organism>
<dbReference type="Gene3D" id="2.120.10.10">
    <property type="match status" value="2"/>
</dbReference>
<dbReference type="InterPro" id="IPR011040">
    <property type="entry name" value="Sialidase"/>
</dbReference>
<reference evidence="3 4" key="1">
    <citation type="submission" date="2017-02" db="EMBL/GenBank/DDBJ databases">
        <authorList>
            <person name="Peterson S.W."/>
        </authorList>
    </citation>
    <scope>NUCLEOTIDE SEQUENCE [LARGE SCALE GENOMIC DNA]</scope>
    <source>
        <strain evidence="3 4">DSM 18108</strain>
    </source>
</reference>
<keyword evidence="1" id="KW-0812">Transmembrane</keyword>
<dbReference type="Proteomes" id="UP000190166">
    <property type="component" value="Unassembled WGS sequence"/>
</dbReference>
<accession>A0A1T5P5U1</accession>
<dbReference type="AlphaFoldDB" id="A0A1T5P5U1"/>
<dbReference type="Pfam" id="PF13088">
    <property type="entry name" value="BNR_2"/>
    <property type="match status" value="1"/>
</dbReference>
<protein>
    <submittedName>
        <fullName evidence="3">BNR repeat-like domain-containing protein</fullName>
    </submittedName>
</protein>
<dbReference type="InterPro" id="IPR036278">
    <property type="entry name" value="Sialidase_sf"/>
</dbReference>
<evidence type="ECO:0000259" key="2">
    <source>
        <dbReference type="Pfam" id="PF13088"/>
    </source>
</evidence>
<evidence type="ECO:0000313" key="3">
    <source>
        <dbReference type="EMBL" id="SKD07913.1"/>
    </source>
</evidence>
<keyword evidence="1" id="KW-0472">Membrane</keyword>
<dbReference type="SUPFAM" id="SSF50939">
    <property type="entry name" value="Sialidases"/>
    <property type="match status" value="1"/>
</dbReference>
<evidence type="ECO:0000256" key="1">
    <source>
        <dbReference type="SAM" id="Phobius"/>
    </source>
</evidence>
<name>A0A1T5P5U1_9BACT</name>